<keyword evidence="8" id="KW-1185">Reference proteome</keyword>
<dbReference type="InterPro" id="IPR036236">
    <property type="entry name" value="Znf_C2H2_sf"/>
</dbReference>
<feature type="region of interest" description="Disordered" evidence="5">
    <location>
        <begin position="1"/>
        <end position="26"/>
    </location>
</feature>
<dbReference type="Pfam" id="PF02892">
    <property type="entry name" value="zf-BED"/>
    <property type="match status" value="1"/>
</dbReference>
<evidence type="ECO:0000256" key="3">
    <source>
        <dbReference type="ARBA" id="ARBA00022833"/>
    </source>
</evidence>
<evidence type="ECO:0000256" key="2">
    <source>
        <dbReference type="ARBA" id="ARBA00022771"/>
    </source>
</evidence>
<dbReference type="SUPFAM" id="SSF57667">
    <property type="entry name" value="beta-beta-alpha zinc fingers"/>
    <property type="match status" value="1"/>
</dbReference>
<dbReference type="GO" id="GO:0008270">
    <property type="term" value="F:zinc ion binding"/>
    <property type="evidence" value="ECO:0007669"/>
    <property type="project" value="UniProtKB-KW"/>
</dbReference>
<dbReference type="PANTHER" id="PTHR34396">
    <property type="entry name" value="OS03G0264950 PROTEIN-RELATED"/>
    <property type="match status" value="1"/>
</dbReference>
<dbReference type="PROSITE" id="PS50808">
    <property type="entry name" value="ZF_BED"/>
    <property type="match status" value="1"/>
</dbReference>
<dbReference type="PANTHER" id="PTHR34396:SF10">
    <property type="entry name" value="BED-TYPE DOMAIN-CONTAINING PROTEIN"/>
    <property type="match status" value="1"/>
</dbReference>
<dbReference type="SMART" id="SM00614">
    <property type="entry name" value="ZnF_BED"/>
    <property type="match status" value="1"/>
</dbReference>
<keyword evidence="2 4" id="KW-0863">Zinc-finger</keyword>
<dbReference type="AlphaFoldDB" id="A0ABD3S9P9"/>
<evidence type="ECO:0000313" key="7">
    <source>
        <dbReference type="EMBL" id="KAL3821240.1"/>
    </source>
</evidence>
<dbReference type="InterPro" id="IPR003656">
    <property type="entry name" value="Znf_BED"/>
</dbReference>
<dbReference type="EMBL" id="JBJXBP010000007">
    <property type="protein sequence ID" value="KAL3821240.1"/>
    <property type="molecule type" value="Genomic_DNA"/>
</dbReference>
<evidence type="ECO:0000259" key="6">
    <source>
        <dbReference type="PROSITE" id="PS50808"/>
    </source>
</evidence>
<evidence type="ECO:0000256" key="5">
    <source>
        <dbReference type="SAM" id="MobiDB-lite"/>
    </source>
</evidence>
<keyword evidence="3" id="KW-0862">Zinc</keyword>
<evidence type="ECO:0000256" key="4">
    <source>
        <dbReference type="PROSITE-ProRule" id="PRU00027"/>
    </source>
</evidence>
<feature type="compositionally biased region" description="Acidic residues" evidence="5">
    <location>
        <begin position="1"/>
        <end position="10"/>
    </location>
</feature>
<accession>A0ABD3S9P9</accession>
<keyword evidence="1" id="KW-0479">Metal-binding</keyword>
<evidence type="ECO:0000313" key="8">
    <source>
        <dbReference type="Proteomes" id="UP001634393"/>
    </source>
</evidence>
<dbReference type="InterPro" id="IPR053031">
    <property type="entry name" value="Cuticle_assoc_protein"/>
</dbReference>
<name>A0ABD3S9P9_9LAMI</name>
<sequence length="259" mass="29642">MEDANTETDLEINYHSEASMGDKRKREGKLRSKVWHHFSKLRKADGTSDKCQCNYCKKLFTCSSKSGTTHLLRHITDGICPAFKTENRDMTVTVSSYTDHRNGLLPWKFDQGLGRDVEVELLNEPPAFKTMEDEYGSHTPVPLRRKLPQQSVSKSQPKGEAWVNEFKNCVAKLVELTNGAIPVGSLQTTAPDYSVAAALKCLNEMEDIEQSSEMYLDAFEILQDAGERECFICLPTEPRRRWLQRVLHRRHPLRYSSNM</sequence>
<evidence type="ECO:0000256" key="1">
    <source>
        <dbReference type="ARBA" id="ARBA00022723"/>
    </source>
</evidence>
<comment type="caution">
    <text evidence="7">The sequence shown here is derived from an EMBL/GenBank/DDBJ whole genome shotgun (WGS) entry which is preliminary data.</text>
</comment>
<gene>
    <name evidence="7" type="ORF">ACJIZ3_007145</name>
</gene>
<proteinExistence type="predicted"/>
<reference evidence="7 8" key="1">
    <citation type="submission" date="2024-12" db="EMBL/GenBank/DDBJ databases">
        <title>The unique morphological basis and parallel evolutionary history of personate flowers in Penstemon.</title>
        <authorList>
            <person name="Depatie T.H."/>
            <person name="Wessinger C.A."/>
        </authorList>
    </citation>
    <scope>NUCLEOTIDE SEQUENCE [LARGE SCALE GENOMIC DNA]</scope>
    <source>
        <strain evidence="7">WTNN_2</strain>
        <tissue evidence="7">Leaf</tissue>
    </source>
</reference>
<feature type="domain" description="BED-type" evidence="6">
    <location>
        <begin position="29"/>
        <end position="87"/>
    </location>
</feature>
<dbReference type="Proteomes" id="UP001634393">
    <property type="component" value="Unassembled WGS sequence"/>
</dbReference>
<protein>
    <recommendedName>
        <fullName evidence="6">BED-type domain-containing protein</fullName>
    </recommendedName>
</protein>
<organism evidence="7 8">
    <name type="scientific">Penstemon smallii</name>
    <dbReference type="NCBI Taxonomy" id="265156"/>
    <lineage>
        <taxon>Eukaryota</taxon>
        <taxon>Viridiplantae</taxon>
        <taxon>Streptophyta</taxon>
        <taxon>Embryophyta</taxon>
        <taxon>Tracheophyta</taxon>
        <taxon>Spermatophyta</taxon>
        <taxon>Magnoliopsida</taxon>
        <taxon>eudicotyledons</taxon>
        <taxon>Gunneridae</taxon>
        <taxon>Pentapetalae</taxon>
        <taxon>asterids</taxon>
        <taxon>lamiids</taxon>
        <taxon>Lamiales</taxon>
        <taxon>Plantaginaceae</taxon>
        <taxon>Cheloneae</taxon>
        <taxon>Penstemon</taxon>
    </lineage>
</organism>